<gene>
    <name evidence="2" type="ORF">EV644_103164</name>
</gene>
<sequence length="220" mass="23980">MTTPVVLVPGLGLGPESYAPTLQHVEAPYEVVTLPGYGSKARRGDDLHTEALAERLAQRMPERAVLVGHSASCQIVVAAALAHPDLAKALVLVAPSGDVRASGWPTLAARWARSAVWDDPRLVPTLSRQYFRTSFPSMARAMEAARHYDLAAAVRRLEIPTLVVRSEHDRIAPQRWIQEVADLSHGESWTLPTGSHMPVLTNGRELAAFIHRYAGVYKAG</sequence>
<protein>
    <submittedName>
        <fullName evidence="2">Pimeloyl-ACP methyl ester carboxylesterase</fullName>
    </submittedName>
</protein>
<dbReference type="InterPro" id="IPR050228">
    <property type="entry name" value="Carboxylesterase_BioH"/>
</dbReference>
<dbReference type="Gene3D" id="3.40.50.1820">
    <property type="entry name" value="alpha/beta hydrolase"/>
    <property type="match status" value="1"/>
</dbReference>
<dbReference type="InterPro" id="IPR029058">
    <property type="entry name" value="AB_hydrolase_fold"/>
</dbReference>
<reference evidence="2 3" key="1">
    <citation type="journal article" date="2015" name="Stand. Genomic Sci.">
        <title>Genomic Encyclopedia of Bacterial and Archaeal Type Strains, Phase III: the genomes of soil and plant-associated and newly described type strains.</title>
        <authorList>
            <person name="Whitman W.B."/>
            <person name="Woyke T."/>
            <person name="Klenk H.P."/>
            <person name="Zhou Y."/>
            <person name="Lilburn T.G."/>
            <person name="Beck B.J."/>
            <person name="De Vos P."/>
            <person name="Vandamme P."/>
            <person name="Eisen J.A."/>
            <person name="Garrity G."/>
            <person name="Hugenholtz P."/>
            <person name="Kyrpides N.C."/>
        </authorList>
    </citation>
    <scope>NUCLEOTIDE SEQUENCE [LARGE SCALE GENOMIC DNA]</scope>
    <source>
        <strain evidence="2 3">VKM Ac-2538</strain>
    </source>
</reference>
<feature type="domain" description="AB hydrolase-1" evidence="1">
    <location>
        <begin position="5"/>
        <end position="208"/>
    </location>
</feature>
<accession>A0ABY2BPP1</accession>
<organism evidence="2 3">
    <name type="scientific">Kribbella orskensis</name>
    <dbReference type="NCBI Taxonomy" id="2512216"/>
    <lineage>
        <taxon>Bacteria</taxon>
        <taxon>Bacillati</taxon>
        <taxon>Actinomycetota</taxon>
        <taxon>Actinomycetes</taxon>
        <taxon>Propionibacteriales</taxon>
        <taxon>Kribbellaceae</taxon>
        <taxon>Kribbella</taxon>
    </lineage>
</organism>
<keyword evidence="3" id="KW-1185">Reference proteome</keyword>
<dbReference type="PANTHER" id="PTHR43194:SF5">
    <property type="entry name" value="PIMELOYL-[ACYL-CARRIER PROTEIN] METHYL ESTER ESTERASE"/>
    <property type="match status" value="1"/>
</dbReference>
<dbReference type="SUPFAM" id="SSF53474">
    <property type="entry name" value="alpha/beta-Hydrolases"/>
    <property type="match status" value="1"/>
</dbReference>
<dbReference type="Proteomes" id="UP000295818">
    <property type="component" value="Unassembled WGS sequence"/>
</dbReference>
<evidence type="ECO:0000313" key="2">
    <source>
        <dbReference type="EMBL" id="TCO27465.1"/>
    </source>
</evidence>
<dbReference type="PANTHER" id="PTHR43194">
    <property type="entry name" value="HYDROLASE ALPHA/BETA FOLD FAMILY"/>
    <property type="match status" value="1"/>
</dbReference>
<proteinExistence type="predicted"/>
<name>A0ABY2BPP1_9ACTN</name>
<dbReference type="RefSeq" id="WP_132190086.1">
    <property type="nucleotide sequence ID" value="NZ_SLWM01000003.1"/>
</dbReference>
<dbReference type="InterPro" id="IPR000073">
    <property type="entry name" value="AB_hydrolase_1"/>
</dbReference>
<evidence type="ECO:0000313" key="3">
    <source>
        <dbReference type="Proteomes" id="UP000295818"/>
    </source>
</evidence>
<evidence type="ECO:0000259" key="1">
    <source>
        <dbReference type="Pfam" id="PF12697"/>
    </source>
</evidence>
<dbReference type="Pfam" id="PF12697">
    <property type="entry name" value="Abhydrolase_6"/>
    <property type="match status" value="1"/>
</dbReference>
<comment type="caution">
    <text evidence="2">The sequence shown here is derived from an EMBL/GenBank/DDBJ whole genome shotgun (WGS) entry which is preliminary data.</text>
</comment>
<dbReference type="EMBL" id="SLWM01000003">
    <property type="protein sequence ID" value="TCO27465.1"/>
    <property type="molecule type" value="Genomic_DNA"/>
</dbReference>